<keyword evidence="3" id="KW-1185">Reference proteome</keyword>
<feature type="region of interest" description="Disordered" evidence="1">
    <location>
        <begin position="460"/>
        <end position="480"/>
    </location>
</feature>
<sequence>MMVGSTQNHQSDPGEPLFSLSASLNASGLRSLLSWFPIAQDLMPGPPPPLHPHERPDLLHLLIRSTDSSSGPHMHLSHHVSALRAGLLHALARQIITERDTLAMAVIAHFLPELLADTLSPITIVSAALLRAVLSFSPVFDAVKIFVSGSPAVDAMLTTWLSALTQALFVDLSDNEELRNSDRADQIGHLARIRQRMPSGTGEEEGCRKALARTERVARIHSLCRSHLHDLHQQRDIEGTRATINAAITELRRELAIMPVASVVRDDSAQRQYDFETAELRLLSVMLWLKEVLFTVCALTTSNTSQQAFWRQLVSQPSLMQLLHTPGAYLVEASETLCLYFCNLLEHRTPDSGPLIPMSKVMSIVGAVKVLTEHTAVSQANKAATLRTSLLLRNVASSMMQLSFNEREQLLAFGGAREAGVSSNSTIQALDLPGLCSIFVLGVAERCKQAFPRIPAATSAANTGLSSTNPHCPPAANRSRTSDARLELDLEQFIASLFAAADATVDVG</sequence>
<protein>
    <submittedName>
        <fullName evidence="2">Uncharacterized protein</fullName>
    </submittedName>
</protein>
<gene>
    <name evidence="2" type="ORF">BCV69DRAFT_211933</name>
</gene>
<feature type="compositionally biased region" description="Polar residues" evidence="1">
    <location>
        <begin position="460"/>
        <end position="470"/>
    </location>
</feature>
<evidence type="ECO:0000256" key="1">
    <source>
        <dbReference type="SAM" id="MobiDB-lite"/>
    </source>
</evidence>
<proteinExistence type="predicted"/>
<evidence type="ECO:0000313" key="3">
    <source>
        <dbReference type="Proteomes" id="UP000245942"/>
    </source>
</evidence>
<dbReference type="AlphaFoldDB" id="A0A316U6S5"/>
<dbReference type="EMBL" id="KZ819328">
    <property type="protein sequence ID" value="PWN20518.1"/>
    <property type="molecule type" value="Genomic_DNA"/>
</dbReference>
<accession>A0A316U6S5</accession>
<dbReference type="RefSeq" id="XP_025347678.1">
    <property type="nucleotide sequence ID" value="XM_025489758.1"/>
</dbReference>
<dbReference type="Proteomes" id="UP000245942">
    <property type="component" value="Unassembled WGS sequence"/>
</dbReference>
<reference evidence="2 3" key="1">
    <citation type="journal article" date="2018" name="Mol. Biol. Evol.">
        <title>Broad Genomic Sampling Reveals a Smut Pathogenic Ancestry of the Fungal Clade Ustilaginomycotina.</title>
        <authorList>
            <person name="Kijpornyongpan T."/>
            <person name="Mondo S.J."/>
            <person name="Barry K."/>
            <person name="Sandor L."/>
            <person name="Lee J."/>
            <person name="Lipzen A."/>
            <person name="Pangilinan J."/>
            <person name="LaButti K."/>
            <person name="Hainaut M."/>
            <person name="Henrissat B."/>
            <person name="Grigoriev I.V."/>
            <person name="Spatafora J.W."/>
            <person name="Aime M.C."/>
        </authorList>
    </citation>
    <scope>NUCLEOTIDE SEQUENCE [LARGE SCALE GENOMIC DNA]</scope>
    <source>
        <strain evidence="2 3">MCA 4718</strain>
    </source>
</reference>
<organism evidence="2 3">
    <name type="scientific">Pseudomicrostroma glucosiphilum</name>
    <dbReference type="NCBI Taxonomy" id="1684307"/>
    <lineage>
        <taxon>Eukaryota</taxon>
        <taxon>Fungi</taxon>
        <taxon>Dikarya</taxon>
        <taxon>Basidiomycota</taxon>
        <taxon>Ustilaginomycotina</taxon>
        <taxon>Exobasidiomycetes</taxon>
        <taxon>Microstromatales</taxon>
        <taxon>Microstromatales incertae sedis</taxon>
        <taxon>Pseudomicrostroma</taxon>
    </lineage>
</organism>
<dbReference type="GeneID" id="37011492"/>
<evidence type="ECO:0000313" key="2">
    <source>
        <dbReference type="EMBL" id="PWN20518.1"/>
    </source>
</evidence>
<name>A0A316U6S5_9BASI</name>